<organism evidence="2">
    <name type="scientific">marine sediment metagenome</name>
    <dbReference type="NCBI Taxonomy" id="412755"/>
    <lineage>
        <taxon>unclassified sequences</taxon>
        <taxon>metagenomes</taxon>
        <taxon>ecological metagenomes</taxon>
    </lineage>
</organism>
<dbReference type="PANTHER" id="PTHR11091:SF3">
    <property type="entry name" value="2,3-DIKETO-L-GULONATE REDUCTASE"/>
    <property type="match status" value="1"/>
</dbReference>
<evidence type="ECO:0000313" key="2">
    <source>
        <dbReference type="EMBL" id="KKN14647.1"/>
    </source>
</evidence>
<dbReference type="AlphaFoldDB" id="A0A0F9NRC0"/>
<dbReference type="InterPro" id="IPR036111">
    <property type="entry name" value="Mal/L-sulfo/L-lacto_DH-like_sf"/>
</dbReference>
<dbReference type="EMBL" id="LAZR01003796">
    <property type="protein sequence ID" value="KKN14647.1"/>
    <property type="molecule type" value="Genomic_DNA"/>
</dbReference>
<reference evidence="2" key="1">
    <citation type="journal article" date="2015" name="Nature">
        <title>Complex archaea that bridge the gap between prokaryotes and eukaryotes.</title>
        <authorList>
            <person name="Spang A."/>
            <person name="Saw J.H."/>
            <person name="Jorgensen S.L."/>
            <person name="Zaremba-Niedzwiedzka K."/>
            <person name="Martijn J."/>
            <person name="Lind A.E."/>
            <person name="van Eijk R."/>
            <person name="Schleper C."/>
            <person name="Guy L."/>
            <person name="Ettema T.J."/>
        </authorList>
    </citation>
    <scope>NUCLEOTIDE SEQUENCE</scope>
</reference>
<gene>
    <name evidence="2" type="ORF">LCGC14_0994010</name>
</gene>
<dbReference type="PANTHER" id="PTHR11091">
    <property type="entry name" value="OXIDOREDUCTASE-RELATED"/>
    <property type="match status" value="1"/>
</dbReference>
<evidence type="ECO:0008006" key="3">
    <source>
        <dbReference type="Google" id="ProtNLM"/>
    </source>
</evidence>
<proteinExistence type="predicted"/>
<dbReference type="InterPro" id="IPR003767">
    <property type="entry name" value="Malate/L-lactate_DH-like"/>
</dbReference>
<sequence length="340" mass="37761">MSSESLKVGFDKMQEVLTRLFLKYAFTDVKAKILAKTYSETTLDGVNSHGINRVPLFIEYIENGVIEVDAEAEKVEAFGSIERWDGNSGPGIINAIKCTDRAIELAKKHGMGLVALRNNNHWMRGGTYGWRAAEEGCISILFTNTQPNMPPWGGKHSRLGNNPFIVGIPRDKGHVVLDMAISQFAFGTINNYKLKGEKLPYPGGWDDNDELSKDPEKILGNERGLPIGYWKGSALSMVLDILATLLSAGKSTFKIGQDNYETGVSQIFLCIDPERFGDNGLQEKLVNEIINYTHDVEPMEKGGKTYYPGERTLKTRKDNLSNGIPVSTEVWNKVLGLLEQ</sequence>
<dbReference type="NCBIfam" id="NF009750">
    <property type="entry name" value="PRK13260.1"/>
    <property type="match status" value="1"/>
</dbReference>
<name>A0A0F9NRC0_9ZZZZ</name>
<dbReference type="GO" id="GO:0016491">
    <property type="term" value="F:oxidoreductase activity"/>
    <property type="evidence" value="ECO:0007669"/>
    <property type="project" value="UniProtKB-KW"/>
</dbReference>
<accession>A0A0F9NRC0</accession>
<dbReference type="InterPro" id="IPR043144">
    <property type="entry name" value="Mal/L-sulf/L-lact_DH-like_ah"/>
</dbReference>
<dbReference type="Gene3D" id="1.10.1530.10">
    <property type="match status" value="1"/>
</dbReference>
<protein>
    <recommendedName>
        <fullName evidence="3">3-dehydro-L-gulonate 2-dehydrogenase</fullName>
    </recommendedName>
</protein>
<keyword evidence="1" id="KW-0560">Oxidoreductase</keyword>
<evidence type="ECO:0000256" key="1">
    <source>
        <dbReference type="ARBA" id="ARBA00023002"/>
    </source>
</evidence>
<comment type="caution">
    <text evidence="2">The sequence shown here is derived from an EMBL/GenBank/DDBJ whole genome shotgun (WGS) entry which is preliminary data.</text>
</comment>
<dbReference type="InterPro" id="IPR043143">
    <property type="entry name" value="Mal/L-sulf/L-lact_DH-like_NADP"/>
</dbReference>
<dbReference type="SUPFAM" id="SSF89733">
    <property type="entry name" value="L-sulfolactate dehydrogenase-like"/>
    <property type="match status" value="1"/>
</dbReference>
<dbReference type="Pfam" id="PF02615">
    <property type="entry name" value="Ldh_2"/>
    <property type="match status" value="1"/>
</dbReference>
<dbReference type="Gene3D" id="3.30.1370.60">
    <property type="entry name" value="Hypothetical oxidoreductase yiak, domain 2"/>
    <property type="match status" value="1"/>
</dbReference>